<dbReference type="PANTHER" id="PTHR43108:SF8">
    <property type="entry name" value="SD21168P"/>
    <property type="match status" value="1"/>
</dbReference>
<dbReference type="InterPro" id="IPR017850">
    <property type="entry name" value="Alkaline_phosphatase_core_sf"/>
</dbReference>
<reference evidence="2 3" key="1">
    <citation type="submission" date="2022-06" db="EMBL/GenBank/DDBJ databases">
        <title>New Species of the Genus Actinoplanes, ActinopZanes ferrugineus.</title>
        <authorList>
            <person name="Ding P."/>
        </authorList>
    </citation>
    <scope>NUCLEOTIDE SEQUENCE [LARGE SCALE GENOMIC DNA]</scope>
    <source>
        <strain evidence="2 3">TRM88003</strain>
    </source>
</reference>
<sequence>MLSIDATGSHGYQPGRDGVRPGWAVADNACGQYNYDLNENGTVKHYGKAPADYLTTVIDSKASSFITASAKTGDPFLLEVATFSPHGPCTPAPRDAEAFPGLTAPHGPSFDKVPADAPAWLASRPELTDKQQTTIDRVYRKRARREATWRR</sequence>
<dbReference type="RefSeq" id="WP_253244033.1">
    <property type="nucleotide sequence ID" value="NZ_JAMYJR010000078.1"/>
</dbReference>
<comment type="caution">
    <text evidence="2">The sequence shown here is derived from an EMBL/GenBank/DDBJ whole genome shotgun (WGS) entry which is preliminary data.</text>
</comment>
<evidence type="ECO:0000313" key="3">
    <source>
        <dbReference type="Proteomes" id="UP001523369"/>
    </source>
</evidence>
<evidence type="ECO:0008006" key="4">
    <source>
        <dbReference type="Google" id="ProtNLM"/>
    </source>
</evidence>
<feature type="region of interest" description="Disordered" evidence="1">
    <location>
        <begin position="1"/>
        <end position="20"/>
    </location>
</feature>
<dbReference type="SUPFAM" id="SSF53649">
    <property type="entry name" value="Alkaline phosphatase-like"/>
    <property type="match status" value="1"/>
</dbReference>
<name>A0ABT1E4H0_9ACTN</name>
<accession>A0ABT1E4H0</accession>
<protein>
    <recommendedName>
        <fullName evidence="4">Sulfatase N-terminal domain-containing protein</fullName>
    </recommendedName>
</protein>
<organism evidence="2 3">
    <name type="scientific">Paractinoplanes aksuensis</name>
    <dbReference type="NCBI Taxonomy" id="2939490"/>
    <lineage>
        <taxon>Bacteria</taxon>
        <taxon>Bacillati</taxon>
        <taxon>Actinomycetota</taxon>
        <taxon>Actinomycetes</taxon>
        <taxon>Micromonosporales</taxon>
        <taxon>Micromonosporaceae</taxon>
        <taxon>Paractinoplanes</taxon>
    </lineage>
</organism>
<proteinExistence type="predicted"/>
<feature type="region of interest" description="Disordered" evidence="1">
    <location>
        <begin position="132"/>
        <end position="151"/>
    </location>
</feature>
<feature type="region of interest" description="Disordered" evidence="1">
    <location>
        <begin position="88"/>
        <end position="115"/>
    </location>
</feature>
<evidence type="ECO:0000256" key="1">
    <source>
        <dbReference type="SAM" id="MobiDB-lite"/>
    </source>
</evidence>
<evidence type="ECO:0000313" key="2">
    <source>
        <dbReference type="EMBL" id="MCO8278034.1"/>
    </source>
</evidence>
<dbReference type="Gene3D" id="3.40.720.10">
    <property type="entry name" value="Alkaline Phosphatase, subunit A"/>
    <property type="match status" value="1"/>
</dbReference>
<keyword evidence="3" id="KW-1185">Reference proteome</keyword>
<gene>
    <name evidence="2" type="ORF">M1L60_46430</name>
</gene>
<dbReference type="Proteomes" id="UP001523369">
    <property type="component" value="Unassembled WGS sequence"/>
</dbReference>
<dbReference type="EMBL" id="JAMYJR010000078">
    <property type="protein sequence ID" value="MCO8278034.1"/>
    <property type="molecule type" value="Genomic_DNA"/>
</dbReference>
<dbReference type="PANTHER" id="PTHR43108">
    <property type="entry name" value="N-ACETYLGLUCOSAMINE-6-SULFATASE FAMILY MEMBER"/>
    <property type="match status" value="1"/>
</dbReference>